<dbReference type="Proteomes" id="UP001144396">
    <property type="component" value="Unassembled WGS sequence"/>
</dbReference>
<dbReference type="EMBL" id="BSDP01000001">
    <property type="protein sequence ID" value="GLI28670.1"/>
    <property type="molecule type" value="Genomic_DNA"/>
</dbReference>
<keyword evidence="1 2" id="KW-0732">Signal</keyword>
<dbReference type="SUPFAM" id="SSF51261">
    <property type="entry name" value="Duplicated hybrid motif"/>
    <property type="match status" value="1"/>
</dbReference>
<evidence type="ECO:0000256" key="2">
    <source>
        <dbReference type="SAM" id="SignalP"/>
    </source>
</evidence>
<proteinExistence type="predicted"/>
<accession>A0A9W6CZV9</accession>
<protein>
    <recommendedName>
        <fullName evidence="3">M23ase beta-sheet core domain-containing protein</fullName>
    </recommendedName>
</protein>
<organism evidence="4 5">
    <name type="scientific">Agromyces rhizosphaerae</name>
    <dbReference type="NCBI Taxonomy" id="88374"/>
    <lineage>
        <taxon>Bacteria</taxon>
        <taxon>Bacillati</taxon>
        <taxon>Actinomycetota</taxon>
        <taxon>Actinomycetes</taxon>
        <taxon>Micrococcales</taxon>
        <taxon>Microbacteriaceae</taxon>
        <taxon>Agromyces</taxon>
    </lineage>
</organism>
<sequence length="193" mass="19233">MRARIAARDSRATRAARGAAAVALLMAFPAAIASASAAPASADPATAPPSVANVSEAPGRAWRWPVGAPIAVLAGYRAGDTVYSAGHRGIDLAAAEDDPVLAPADGTVAFAGWVGDRTLVTIDHGGGVVSTLEPVRASVAVGEAVAAGEVVGERSTGGHCADCLHLGARVDGRYVSPLVFLGGVPRAVLLPLD</sequence>
<feature type="signal peptide" evidence="2">
    <location>
        <begin position="1"/>
        <end position="33"/>
    </location>
</feature>
<gene>
    <name evidence="4" type="ORF">ARHIZOSPH14_29120</name>
</gene>
<comment type="caution">
    <text evidence="4">The sequence shown here is derived from an EMBL/GenBank/DDBJ whole genome shotgun (WGS) entry which is preliminary data.</text>
</comment>
<dbReference type="CDD" id="cd12797">
    <property type="entry name" value="M23_peptidase"/>
    <property type="match status" value="1"/>
</dbReference>
<dbReference type="PANTHER" id="PTHR21666">
    <property type="entry name" value="PEPTIDASE-RELATED"/>
    <property type="match status" value="1"/>
</dbReference>
<dbReference type="Gene3D" id="2.70.70.10">
    <property type="entry name" value="Glucose Permease (Domain IIA)"/>
    <property type="match status" value="1"/>
</dbReference>
<keyword evidence="5" id="KW-1185">Reference proteome</keyword>
<dbReference type="AlphaFoldDB" id="A0A9W6CZV9"/>
<evidence type="ECO:0000313" key="4">
    <source>
        <dbReference type="EMBL" id="GLI28670.1"/>
    </source>
</evidence>
<dbReference type="InterPro" id="IPR016047">
    <property type="entry name" value="M23ase_b-sheet_dom"/>
</dbReference>
<feature type="domain" description="M23ase beta-sheet core" evidence="3">
    <location>
        <begin position="86"/>
        <end position="177"/>
    </location>
</feature>
<dbReference type="InterPro" id="IPR050570">
    <property type="entry name" value="Cell_wall_metabolism_enzyme"/>
</dbReference>
<reference evidence="4" key="1">
    <citation type="submission" date="2022-12" db="EMBL/GenBank/DDBJ databases">
        <title>Reference genome sequencing for broad-spectrum identification of bacterial and archaeal isolates by mass spectrometry.</title>
        <authorList>
            <person name="Sekiguchi Y."/>
            <person name="Tourlousse D.M."/>
        </authorList>
    </citation>
    <scope>NUCLEOTIDE SEQUENCE</scope>
    <source>
        <strain evidence="4">14</strain>
    </source>
</reference>
<name>A0A9W6CZV9_9MICO</name>
<dbReference type="InterPro" id="IPR011055">
    <property type="entry name" value="Dup_hybrid_motif"/>
</dbReference>
<dbReference type="GO" id="GO:0004222">
    <property type="term" value="F:metalloendopeptidase activity"/>
    <property type="evidence" value="ECO:0007669"/>
    <property type="project" value="TreeGrafter"/>
</dbReference>
<feature type="chain" id="PRO_5040755827" description="M23ase beta-sheet core domain-containing protein" evidence="2">
    <location>
        <begin position="34"/>
        <end position="193"/>
    </location>
</feature>
<dbReference type="Pfam" id="PF01551">
    <property type="entry name" value="Peptidase_M23"/>
    <property type="match status" value="1"/>
</dbReference>
<dbReference type="PANTHER" id="PTHR21666:SF289">
    <property type="entry name" value="L-ALA--D-GLU ENDOPEPTIDASE"/>
    <property type="match status" value="1"/>
</dbReference>
<evidence type="ECO:0000256" key="1">
    <source>
        <dbReference type="ARBA" id="ARBA00022729"/>
    </source>
</evidence>
<evidence type="ECO:0000259" key="3">
    <source>
        <dbReference type="Pfam" id="PF01551"/>
    </source>
</evidence>
<evidence type="ECO:0000313" key="5">
    <source>
        <dbReference type="Proteomes" id="UP001144396"/>
    </source>
</evidence>